<accession>K1R8M2</accession>
<keyword evidence="5 8" id="KW-0472">Membrane</keyword>
<feature type="region of interest" description="Disordered" evidence="7">
    <location>
        <begin position="1126"/>
        <end position="1202"/>
    </location>
</feature>
<comment type="subcellular location">
    <subcellularLocation>
        <location evidence="1">Membrane</location>
    </subcellularLocation>
</comment>
<feature type="compositionally biased region" description="Acidic residues" evidence="7">
    <location>
        <begin position="1029"/>
        <end position="1044"/>
    </location>
</feature>
<dbReference type="GO" id="GO:0016020">
    <property type="term" value="C:membrane"/>
    <property type="evidence" value="ECO:0007669"/>
    <property type="project" value="UniProtKB-SubCell"/>
</dbReference>
<feature type="region of interest" description="Disordered" evidence="7">
    <location>
        <begin position="35"/>
        <end position="71"/>
    </location>
</feature>
<dbReference type="InterPro" id="IPR007593">
    <property type="entry name" value="CD225/Dispanin_fam"/>
</dbReference>
<dbReference type="EMBL" id="JH815821">
    <property type="protein sequence ID" value="EKC39984.1"/>
    <property type="molecule type" value="Genomic_DNA"/>
</dbReference>
<dbReference type="HOGENOM" id="CLU_250861_0_0_1"/>
<comment type="similarity">
    <text evidence="2">Belongs to the CD225/Dispanin family.</text>
</comment>
<evidence type="ECO:0000256" key="4">
    <source>
        <dbReference type="ARBA" id="ARBA00022989"/>
    </source>
</evidence>
<evidence type="ECO:0000256" key="7">
    <source>
        <dbReference type="SAM" id="MobiDB-lite"/>
    </source>
</evidence>
<dbReference type="PANTHER" id="PTHR14948:SF25">
    <property type="entry name" value="DUF4190 DOMAIN-CONTAINING PROTEIN"/>
    <property type="match status" value="1"/>
</dbReference>
<feature type="coiled-coil region" evidence="6">
    <location>
        <begin position="486"/>
        <end position="513"/>
    </location>
</feature>
<feature type="transmembrane region" description="Helical" evidence="8">
    <location>
        <begin position="1373"/>
        <end position="1396"/>
    </location>
</feature>
<feature type="region of interest" description="Disordered" evidence="7">
    <location>
        <begin position="214"/>
        <end position="250"/>
    </location>
</feature>
<dbReference type="Pfam" id="PF04505">
    <property type="entry name" value="CD225"/>
    <property type="match status" value="1"/>
</dbReference>
<feature type="compositionally biased region" description="Pro residues" evidence="7">
    <location>
        <begin position="1174"/>
        <end position="1189"/>
    </location>
</feature>
<feature type="compositionally biased region" description="Basic and acidic residues" evidence="7">
    <location>
        <begin position="625"/>
        <end position="645"/>
    </location>
</feature>
<feature type="region of interest" description="Disordered" evidence="7">
    <location>
        <begin position="752"/>
        <end position="805"/>
    </location>
</feature>
<dbReference type="InParanoid" id="K1R8M2"/>
<feature type="compositionally biased region" description="Polar residues" evidence="7">
    <location>
        <begin position="646"/>
        <end position="655"/>
    </location>
</feature>
<sequence>MQPHSGLSPSNVSYTPVSPKTSTGNAVLFMNCSPDVYKRSPTPPGSYRSPGSTPTVFGSSAGTTPHSQLPPLHDEAIFQSYMDSTQGERTSTPPQSVEDKFKAKASQYGIEISSTVEQFLKSQEKDTKHTIVPKVSKSDPTLNHHKKQQGDVLDNFQQKALTNGIIMEDPREKAELSEMSSKERDQVILKCIDEFCGTGRELLDEEERNSLWNRSNSIQSTSSKHSESQEDSFEEETGIEKSCEEDVNSVEIDHQKTENVQLGKNDTMRGKDQTYLEDLAKELVNDAILGALKDLRVEENERNCTDKATCGNKLYSWPMKMNSNDIQTDKQQTDSNNNGSVPLGVIASKPLLRSVLDPGSPEFMPKEKSSFPLNTGSPEFIPSTGNGVMPCFSFVNSVSDNSWPEGQKDTSFNPAQHIHRLGQSYYSKNASCQTWLEPMVNASCNTPQVKLKDQSMETVTCDSREVGINTMETFECDDDDTIIMPLNELRCRLADTQEKIREFEEKLDSGEILTEVPCFESIVTSNSKVSKLVNKKKMNSLQKFSQELSHHSIKKTATASSIADNKSVVGLVAENRSVSISPTDEMMNPNPTKTVSDSQMAKKKTKDKTKKKGVKSGGNSQVKEGQSKVKDSGEVKAEKRDKHTAEQTQQQNLSNEEMPPASAVHDMMGSNLEPQVSNSATQQTLPESGVTVDPILFEAVKAQIAQVYPAFAADPSVLNSIALQQTMVLQACVASGGNLGISGAQSVVGSEKVDTEPKLSPQIPSESSACKQGKDTSSCVQPQPNQQKETTNFSLETSIPTSASGAIPKRVSSYQNSGIMANPLPNRKEFDSQLEQIQDIAPPPGLCGTSIASNSSGSKPFNFGAENKACDSYNMPSLQSSIGASINLDHVNQPDPATLNTQSAYIPPLIPKSFDTNFEHQAPEVSEGFMKSSVDYFGNQTKTEQLLNIGQKSSAFPSNPSLISKREFAQPSIAPKEMSNQKQLENSLDSISDKISSINLSAGIVGGSRNVLRKEHFTQKGDSKMESLNLDEIDDDDEEEEDEKDFAIKSQESQDLFNQWQKPSLTKRENTPPPEETKSNQLGMQKLGSVMHTRRTQLEKGSLRDWMKKDTEVEVGRAVDQLDQISYSSDTPQQLDVQAQPQGQPRLIKETTSEEEESWTQVTKKGKKKEITQPLPPLNPQPSINPPPKLSATSRPSSEKSNNFERLVQRLGEIFAGLCREELISVITSVRKQRGGLSGLTVKDIVADARVFATRLMKNKPPRDDEEICIICHDGLSCEEVKSLECGHVFHAGEDAEKDFEDIQLDIDTDVAKYSHEKESPRPRENGKHPENVITDQPIDATPPPSYANDVTVHGLDPPVVRQGPLKPKPKDFVVTSCFVILCCNFIFGLLGYHFGVKANHAWQLGDEHSSRKRARLAMIFVILGIIAGISTYVLALTLYFTLNKDEPLSYHHSNTQAG</sequence>
<feature type="compositionally biased region" description="Polar residues" evidence="7">
    <location>
        <begin position="1191"/>
        <end position="1201"/>
    </location>
</feature>
<reference evidence="9" key="1">
    <citation type="journal article" date="2012" name="Nature">
        <title>The oyster genome reveals stress adaptation and complexity of shell formation.</title>
        <authorList>
            <person name="Zhang G."/>
            <person name="Fang X."/>
            <person name="Guo X."/>
            <person name="Li L."/>
            <person name="Luo R."/>
            <person name="Xu F."/>
            <person name="Yang P."/>
            <person name="Zhang L."/>
            <person name="Wang X."/>
            <person name="Qi H."/>
            <person name="Xiong Z."/>
            <person name="Que H."/>
            <person name="Xie Y."/>
            <person name="Holland P.W."/>
            <person name="Paps J."/>
            <person name="Zhu Y."/>
            <person name="Wu F."/>
            <person name="Chen Y."/>
            <person name="Wang J."/>
            <person name="Peng C."/>
            <person name="Meng J."/>
            <person name="Yang L."/>
            <person name="Liu J."/>
            <person name="Wen B."/>
            <person name="Zhang N."/>
            <person name="Huang Z."/>
            <person name="Zhu Q."/>
            <person name="Feng Y."/>
            <person name="Mount A."/>
            <person name="Hedgecock D."/>
            <person name="Xu Z."/>
            <person name="Liu Y."/>
            <person name="Domazet-Loso T."/>
            <person name="Du Y."/>
            <person name="Sun X."/>
            <person name="Zhang S."/>
            <person name="Liu B."/>
            <person name="Cheng P."/>
            <person name="Jiang X."/>
            <person name="Li J."/>
            <person name="Fan D."/>
            <person name="Wang W."/>
            <person name="Fu W."/>
            <person name="Wang T."/>
            <person name="Wang B."/>
            <person name="Zhang J."/>
            <person name="Peng Z."/>
            <person name="Li Y."/>
            <person name="Li N."/>
            <person name="Wang J."/>
            <person name="Chen M."/>
            <person name="He Y."/>
            <person name="Tan F."/>
            <person name="Song X."/>
            <person name="Zheng Q."/>
            <person name="Huang R."/>
            <person name="Yang H."/>
            <person name="Du X."/>
            <person name="Chen L."/>
            <person name="Yang M."/>
            <person name="Gaffney P.M."/>
            <person name="Wang S."/>
            <person name="Luo L."/>
            <person name="She Z."/>
            <person name="Ming Y."/>
            <person name="Huang W."/>
            <person name="Zhang S."/>
            <person name="Huang B."/>
            <person name="Zhang Y."/>
            <person name="Qu T."/>
            <person name="Ni P."/>
            <person name="Miao G."/>
            <person name="Wang J."/>
            <person name="Wang Q."/>
            <person name="Steinberg C.E."/>
            <person name="Wang H."/>
            <person name="Li N."/>
            <person name="Qian L."/>
            <person name="Zhang G."/>
            <person name="Li Y."/>
            <person name="Yang H."/>
            <person name="Liu X."/>
            <person name="Wang J."/>
            <person name="Yin Y."/>
            <person name="Wang J."/>
        </authorList>
    </citation>
    <scope>NUCLEOTIDE SEQUENCE [LARGE SCALE GENOMIC DNA]</scope>
    <source>
        <strain evidence="9">05x7-T-G4-1.051#20</strain>
    </source>
</reference>
<feature type="compositionally biased region" description="Polar residues" evidence="7">
    <location>
        <begin position="1126"/>
        <end position="1143"/>
    </location>
</feature>
<organism evidence="9">
    <name type="scientific">Magallana gigas</name>
    <name type="common">Pacific oyster</name>
    <name type="synonym">Crassostrea gigas</name>
    <dbReference type="NCBI Taxonomy" id="29159"/>
    <lineage>
        <taxon>Eukaryota</taxon>
        <taxon>Metazoa</taxon>
        <taxon>Spiralia</taxon>
        <taxon>Lophotrochozoa</taxon>
        <taxon>Mollusca</taxon>
        <taxon>Bivalvia</taxon>
        <taxon>Autobranchia</taxon>
        <taxon>Pteriomorphia</taxon>
        <taxon>Ostreida</taxon>
        <taxon>Ostreoidea</taxon>
        <taxon>Ostreidae</taxon>
        <taxon>Magallana</taxon>
    </lineage>
</organism>
<protein>
    <submittedName>
        <fullName evidence="9">Uncharacterized protein</fullName>
    </submittedName>
</protein>
<keyword evidence="3 8" id="KW-0812">Transmembrane</keyword>
<keyword evidence="4 8" id="KW-1133">Transmembrane helix</keyword>
<feature type="compositionally biased region" description="Polar residues" evidence="7">
    <location>
        <begin position="589"/>
        <end position="599"/>
    </location>
</feature>
<proteinExistence type="inferred from homology"/>
<feature type="transmembrane region" description="Helical" evidence="8">
    <location>
        <begin position="1417"/>
        <end position="1441"/>
    </location>
</feature>
<feature type="compositionally biased region" description="Basic and acidic residues" evidence="7">
    <location>
        <begin position="1314"/>
        <end position="1331"/>
    </location>
</feature>
<evidence type="ECO:0000256" key="8">
    <source>
        <dbReference type="SAM" id="Phobius"/>
    </source>
</evidence>
<keyword evidence="6" id="KW-0175">Coiled coil</keyword>
<evidence type="ECO:0000256" key="1">
    <source>
        <dbReference type="ARBA" id="ARBA00004370"/>
    </source>
</evidence>
<feature type="region of interest" description="Disordered" evidence="7">
    <location>
        <begin position="579"/>
        <end position="673"/>
    </location>
</feature>
<dbReference type="InterPro" id="IPR051423">
    <property type="entry name" value="CD225/Dispanin"/>
</dbReference>
<gene>
    <name evidence="9" type="ORF">CGI_10015876</name>
</gene>
<feature type="compositionally biased region" description="Polar residues" evidence="7">
    <location>
        <begin position="762"/>
        <end position="804"/>
    </location>
</feature>
<feature type="region of interest" description="Disordered" evidence="7">
    <location>
        <begin position="1"/>
        <end position="23"/>
    </location>
</feature>
<evidence type="ECO:0000256" key="3">
    <source>
        <dbReference type="ARBA" id="ARBA00022692"/>
    </source>
</evidence>
<evidence type="ECO:0000256" key="2">
    <source>
        <dbReference type="ARBA" id="ARBA00006843"/>
    </source>
</evidence>
<evidence type="ECO:0000313" key="9">
    <source>
        <dbReference type="EMBL" id="EKC39984.1"/>
    </source>
</evidence>
<feature type="compositionally biased region" description="Basic residues" evidence="7">
    <location>
        <begin position="601"/>
        <end position="614"/>
    </location>
</feature>
<evidence type="ECO:0000256" key="5">
    <source>
        <dbReference type="ARBA" id="ARBA00023136"/>
    </source>
</evidence>
<feature type="compositionally biased region" description="Basic and acidic residues" evidence="7">
    <location>
        <begin position="1066"/>
        <end position="1078"/>
    </location>
</feature>
<feature type="region of interest" description="Disordered" evidence="7">
    <location>
        <begin position="1314"/>
        <end position="1341"/>
    </location>
</feature>
<feature type="region of interest" description="Disordered" evidence="7">
    <location>
        <begin position="1017"/>
        <end position="1088"/>
    </location>
</feature>
<feature type="compositionally biased region" description="Polar residues" evidence="7">
    <location>
        <begin position="1050"/>
        <end position="1064"/>
    </location>
</feature>
<evidence type="ECO:0000256" key="6">
    <source>
        <dbReference type="SAM" id="Coils"/>
    </source>
</evidence>
<feature type="compositionally biased region" description="Polar residues" evidence="7">
    <location>
        <begin position="49"/>
        <end position="67"/>
    </location>
</feature>
<feature type="compositionally biased region" description="Polar residues" evidence="7">
    <location>
        <begin position="214"/>
        <end position="223"/>
    </location>
</feature>
<name>K1R8M2_MAGGI</name>
<dbReference type="PANTHER" id="PTHR14948">
    <property type="entry name" value="NG5"/>
    <property type="match status" value="1"/>
</dbReference>